<comment type="caution">
    <text evidence="1">The sequence shown here is derived from an EMBL/GenBank/DDBJ whole genome shotgun (WGS) entry which is preliminary data.</text>
</comment>
<reference evidence="1 2" key="1">
    <citation type="submission" date="2018-05" db="EMBL/GenBank/DDBJ databases">
        <title>Genomic Encyclopedia of Type Strains, Phase IV (KMG-IV): sequencing the most valuable type-strain genomes for metagenomic binning, comparative biology and taxonomic classification.</title>
        <authorList>
            <person name="Goeker M."/>
        </authorList>
    </citation>
    <scope>NUCLEOTIDE SEQUENCE [LARGE SCALE GENOMIC DNA]</scope>
    <source>
        <strain evidence="1 2">DSM 6986</strain>
    </source>
</reference>
<dbReference type="Proteomes" id="UP000245396">
    <property type="component" value="Unassembled WGS sequence"/>
</dbReference>
<dbReference type="EMBL" id="QGGG01000012">
    <property type="protein sequence ID" value="PWJ80645.1"/>
    <property type="molecule type" value="Genomic_DNA"/>
</dbReference>
<keyword evidence="2" id="KW-1185">Reference proteome</keyword>
<evidence type="ECO:0000313" key="1">
    <source>
        <dbReference type="EMBL" id="PWJ80645.1"/>
    </source>
</evidence>
<gene>
    <name evidence="1" type="ORF">C7441_112187</name>
</gene>
<dbReference type="AlphaFoldDB" id="A0A316BZW5"/>
<sequence length="154" mass="17604">MTKEQVTQVATDEFDLTELDAADEDVMVVKRNDGTETGWKWTFAGPGHPKTIEQSNRLARERLRREKEQEQAQVNGKKWKAPDETPNEVLERNVRLVVERLLGWSPIKMNGQDHPFSPENAKALLTDRRKGTLLIQSLEFLGDDAAFTQRSENS</sequence>
<accession>A0A316BZW5</accession>
<protein>
    <submittedName>
        <fullName evidence="1">Uncharacterized protein</fullName>
    </submittedName>
</protein>
<proteinExistence type="predicted"/>
<name>A0A316BZW5_PSESE</name>
<dbReference type="OrthoDB" id="7947538at2"/>
<organism evidence="1 2">
    <name type="scientific">Pseudaminobacter salicylatoxidans</name>
    <dbReference type="NCBI Taxonomy" id="93369"/>
    <lineage>
        <taxon>Bacteria</taxon>
        <taxon>Pseudomonadati</taxon>
        <taxon>Pseudomonadota</taxon>
        <taxon>Alphaproteobacteria</taxon>
        <taxon>Hyphomicrobiales</taxon>
        <taxon>Phyllobacteriaceae</taxon>
        <taxon>Pseudaminobacter</taxon>
    </lineage>
</organism>
<dbReference type="RefSeq" id="WP_109613908.1">
    <property type="nucleotide sequence ID" value="NZ_QGGG01000012.1"/>
</dbReference>
<evidence type="ECO:0000313" key="2">
    <source>
        <dbReference type="Proteomes" id="UP000245396"/>
    </source>
</evidence>